<evidence type="ECO:0000313" key="2">
    <source>
        <dbReference type="Proteomes" id="UP000694427"/>
    </source>
</evidence>
<name>A0A8C1JCS0_CYPCA</name>
<evidence type="ECO:0000313" key="1">
    <source>
        <dbReference type="Ensembl" id="ENSCCRP00010030737.1"/>
    </source>
</evidence>
<reference evidence="1" key="1">
    <citation type="submission" date="2025-08" db="UniProtKB">
        <authorList>
            <consortium name="Ensembl"/>
        </authorList>
    </citation>
    <scope>IDENTIFICATION</scope>
</reference>
<dbReference type="AlphaFoldDB" id="A0A8C1JCS0"/>
<proteinExistence type="predicted"/>
<reference evidence="1" key="2">
    <citation type="submission" date="2025-09" db="UniProtKB">
        <authorList>
            <consortium name="Ensembl"/>
        </authorList>
    </citation>
    <scope>IDENTIFICATION</scope>
</reference>
<organism evidence="1 2">
    <name type="scientific">Cyprinus carpio</name>
    <name type="common">Common carp</name>
    <dbReference type="NCBI Taxonomy" id="7962"/>
    <lineage>
        <taxon>Eukaryota</taxon>
        <taxon>Metazoa</taxon>
        <taxon>Chordata</taxon>
        <taxon>Craniata</taxon>
        <taxon>Vertebrata</taxon>
        <taxon>Euteleostomi</taxon>
        <taxon>Actinopterygii</taxon>
        <taxon>Neopterygii</taxon>
        <taxon>Teleostei</taxon>
        <taxon>Ostariophysi</taxon>
        <taxon>Cypriniformes</taxon>
        <taxon>Cyprinidae</taxon>
        <taxon>Cyprininae</taxon>
        <taxon>Cyprinus</taxon>
    </lineage>
</organism>
<protein>
    <submittedName>
        <fullName evidence="1">Uncharacterized protein</fullName>
    </submittedName>
</protein>
<dbReference type="Proteomes" id="UP000694427">
    <property type="component" value="Unplaced"/>
</dbReference>
<dbReference type="Ensembl" id="ENSCCRT00010033747.1">
    <property type="protein sequence ID" value="ENSCCRP00010030737.1"/>
    <property type="gene ID" value="ENSCCRG00010013148.1"/>
</dbReference>
<sequence length="83" mass="9339">MRVTPARHAPIALHIEIRGGATLRENNTTIITIDIKPNRQPRESEHNAQISHLVWLTVTVINDPPCFLLLGSLNYGSRENRSC</sequence>
<accession>A0A8C1JCS0</accession>
<keyword evidence="2" id="KW-1185">Reference proteome</keyword>